<name>A0A644UGY0_9ZZZZ</name>
<evidence type="ECO:0008006" key="2">
    <source>
        <dbReference type="Google" id="ProtNLM"/>
    </source>
</evidence>
<comment type="caution">
    <text evidence="1">The sequence shown here is derived from an EMBL/GenBank/DDBJ whole genome shotgun (WGS) entry which is preliminary data.</text>
</comment>
<evidence type="ECO:0000313" key="1">
    <source>
        <dbReference type="EMBL" id="MPL78130.1"/>
    </source>
</evidence>
<gene>
    <name evidence="1" type="ORF">SDC9_23994</name>
</gene>
<organism evidence="1">
    <name type="scientific">bioreactor metagenome</name>
    <dbReference type="NCBI Taxonomy" id="1076179"/>
    <lineage>
        <taxon>unclassified sequences</taxon>
        <taxon>metagenomes</taxon>
        <taxon>ecological metagenomes</taxon>
    </lineage>
</organism>
<sequence length="168" mass="19759">MDMDDFIESTFSSFETNINIWKKESELFINILKDFENNMNKKDILKPLLNNIIYDINFVENNKNKIKESIFQEDILELAENITSSAMLLECSSEECYLLEDGSKVFFPITKDDFFDSLYVESMIINFNKSNDSLIELNLTNSPDYFNGSYFMVNIDKDKNIKFKGMYE</sequence>
<dbReference type="EMBL" id="VSSQ01000113">
    <property type="protein sequence ID" value="MPL78130.1"/>
    <property type="molecule type" value="Genomic_DNA"/>
</dbReference>
<protein>
    <recommendedName>
        <fullName evidence="2">DUF2262 domain-containing protein</fullName>
    </recommendedName>
</protein>
<proteinExistence type="predicted"/>
<dbReference type="AlphaFoldDB" id="A0A644UGY0"/>
<accession>A0A644UGY0</accession>
<reference evidence="1" key="1">
    <citation type="submission" date="2019-08" db="EMBL/GenBank/DDBJ databases">
        <authorList>
            <person name="Kucharzyk K."/>
            <person name="Murdoch R.W."/>
            <person name="Higgins S."/>
            <person name="Loffler F."/>
        </authorList>
    </citation>
    <scope>NUCLEOTIDE SEQUENCE</scope>
</reference>